<evidence type="ECO:0000313" key="2">
    <source>
        <dbReference type="EMBL" id="KAL0388981.1"/>
    </source>
</evidence>
<evidence type="ECO:0000259" key="1">
    <source>
        <dbReference type="PROSITE" id="PS50994"/>
    </source>
</evidence>
<dbReference type="SUPFAM" id="SSF53098">
    <property type="entry name" value="Ribonuclease H-like"/>
    <property type="match status" value="1"/>
</dbReference>
<accession>A0AAW2SB99</accession>
<dbReference type="AlphaFoldDB" id="A0AAW2SB99"/>
<feature type="domain" description="Integrase catalytic" evidence="1">
    <location>
        <begin position="1"/>
        <end position="96"/>
    </location>
</feature>
<dbReference type="EMBL" id="JACGWM010000002">
    <property type="protein sequence ID" value="KAL0388981.1"/>
    <property type="molecule type" value="Genomic_DNA"/>
</dbReference>
<dbReference type="PANTHER" id="PTHR37984">
    <property type="entry name" value="PROTEIN CBG26694"/>
    <property type="match status" value="1"/>
</dbReference>
<dbReference type="Gene3D" id="3.30.420.10">
    <property type="entry name" value="Ribonuclease H-like superfamily/Ribonuclease H"/>
    <property type="match status" value="1"/>
</dbReference>
<dbReference type="GO" id="GO:0015074">
    <property type="term" value="P:DNA integration"/>
    <property type="evidence" value="ECO:0007669"/>
    <property type="project" value="InterPro"/>
</dbReference>
<reference evidence="2" key="2">
    <citation type="journal article" date="2024" name="Plant">
        <title>Genomic evolution and insights into agronomic trait innovations of Sesamum species.</title>
        <authorList>
            <person name="Miao H."/>
            <person name="Wang L."/>
            <person name="Qu L."/>
            <person name="Liu H."/>
            <person name="Sun Y."/>
            <person name="Le M."/>
            <person name="Wang Q."/>
            <person name="Wei S."/>
            <person name="Zheng Y."/>
            <person name="Lin W."/>
            <person name="Duan Y."/>
            <person name="Cao H."/>
            <person name="Xiong S."/>
            <person name="Wang X."/>
            <person name="Wei L."/>
            <person name="Li C."/>
            <person name="Ma Q."/>
            <person name="Ju M."/>
            <person name="Zhao R."/>
            <person name="Li G."/>
            <person name="Mu C."/>
            <person name="Tian Q."/>
            <person name="Mei H."/>
            <person name="Zhang T."/>
            <person name="Gao T."/>
            <person name="Zhang H."/>
        </authorList>
    </citation>
    <scope>NUCLEOTIDE SEQUENCE</scope>
    <source>
        <strain evidence="2">KEN8</strain>
    </source>
</reference>
<comment type="caution">
    <text evidence="2">The sequence shown here is derived from an EMBL/GenBank/DDBJ whole genome shotgun (WGS) entry which is preliminary data.</text>
</comment>
<dbReference type="InterPro" id="IPR036397">
    <property type="entry name" value="RNaseH_sf"/>
</dbReference>
<dbReference type="InterPro" id="IPR012337">
    <property type="entry name" value="RNaseH-like_sf"/>
</dbReference>
<reference evidence="2" key="1">
    <citation type="submission" date="2020-06" db="EMBL/GenBank/DDBJ databases">
        <authorList>
            <person name="Li T."/>
            <person name="Hu X."/>
            <person name="Zhang T."/>
            <person name="Song X."/>
            <person name="Zhang H."/>
            <person name="Dai N."/>
            <person name="Sheng W."/>
            <person name="Hou X."/>
            <person name="Wei L."/>
        </authorList>
    </citation>
    <scope>NUCLEOTIDE SEQUENCE</scope>
    <source>
        <strain evidence="2">KEN8</strain>
        <tissue evidence="2">Leaf</tissue>
    </source>
</reference>
<protein>
    <submittedName>
        <fullName evidence="2">Gag-Pol polyprotein</fullName>
    </submittedName>
</protein>
<dbReference type="PROSITE" id="PS50994">
    <property type="entry name" value="INTEGRASE"/>
    <property type="match status" value="1"/>
</dbReference>
<dbReference type="InterPro" id="IPR001584">
    <property type="entry name" value="Integrase_cat-core"/>
</dbReference>
<dbReference type="InterPro" id="IPR050951">
    <property type="entry name" value="Retrovirus_Pol_polyprotein"/>
</dbReference>
<proteinExistence type="predicted"/>
<organism evidence="2">
    <name type="scientific">Sesamum calycinum</name>
    <dbReference type="NCBI Taxonomy" id="2727403"/>
    <lineage>
        <taxon>Eukaryota</taxon>
        <taxon>Viridiplantae</taxon>
        <taxon>Streptophyta</taxon>
        <taxon>Embryophyta</taxon>
        <taxon>Tracheophyta</taxon>
        <taxon>Spermatophyta</taxon>
        <taxon>Magnoliopsida</taxon>
        <taxon>eudicotyledons</taxon>
        <taxon>Gunneridae</taxon>
        <taxon>Pentapetalae</taxon>
        <taxon>asterids</taxon>
        <taxon>lamiids</taxon>
        <taxon>Lamiales</taxon>
        <taxon>Pedaliaceae</taxon>
        <taxon>Sesamum</taxon>
    </lineage>
</organism>
<dbReference type="GO" id="GO:0003676">
    <property type="term" value="F:nucleic acid binding"/>
    <property type="evidence" value="ECO:0007669"/>
    <property type="project" value="InterPro"/>
</dbReference>
<gene>
    <name evidence="2" type="ORF">Scaly_0255200</name>
</gene>
<sequence>MPKSIVSDRDPLFLSRFWSELFHISGTKLAYSSAYHPQSDGQTEVLNRVLETYLRCFVSEEPQLWFQFLHLAEFWYNSSHHSSIGMTPFQALYGRPPPSISSYIAGTTTVAALDESLRRRRSILYGTISLGSRTPPDETTG</sequence>
<name>A0AAW2SB99_9LAMI</name>
<dbReference type="PANTHER" id="PTHR37984:SF5">
    <property type="entry name" value="PROTEIN NYNRIN-LIKE"/>
    <property type="match status" value="1"/>
</dbReference>